<accession>H1YBR0</accession>
<feature type="compositionally biased region" description="Basic and acidic residues" evidence="1">
    <location>
        <begin position="1"/>
        <end position="13"/>
    </location>
</feature>
<dbReference type="Proteomes" id="UP000002774">
    <property type="component" value="Chromosome"/>
</dbReference>
<dbReference type="EMBL" id="CM001403">
    <property type="protein sequence ID" value="EHQ26023.1"/>
    <property type="molecule type" value="Genomic_DNA"/>
</dbReference>
<dbReference type="HOGENOM" id="CLU_3365925_0_0_10"/>
<evidence type="ECO:0000313" key="2">
    <source>
        <dbReference type="EMBL" id="EHQ26023.1"/>
    </source>
</evidence>
<evidence type="ECO:0000313" key="3">
    <source>
        <dbReference type="Proteomes" id="UP000002774"/>
    </source>
</evidence>
<keyword evidence="3" id="KW-1185">Reference proteome</keyword>
<proteinExistence type="predicted"/>
<feature type="region of interest" description="Disordered" evidence="1">
    <location>
        <begin position="1"/>
        <end position="35"/>
    </location>
</feature>
<dbReference type="AlphaFoldDB" id="H1YBR0"/>
<name>H1YBR0_9SPHI</name>
<reference evidence="2" key="1">
    <citation type="submission" date="2011-09" db="EMBL/GenBank/DDBJ databases">
        <title>The permanent draft genome of Mucilaginibacter paludis DSM 18603.</title>
        <authorList>
            <consortium name="US DOE Joint Genome Institute (JGI-PGF)"/>
            <person name="Lucas S."/>
            <person name="Han J."/>
            <person name="Lapidus A."/>
            <person name="Bruce D."/>
            <person name="Goodwin L."/>
            <person name="Pitluck S."/>
            <person name="Peters L."/>
            <person name="Kyrpides N."/>
            <person name="Mavromatis K."/>
            <person name="Ivanova N."/>
            <person name="Mikhailova N."/>
            <person name="Held B."/>
            <person name="Detter J.C."/>
            <person name="Tapia R."/>
            <person name="Han C."/>
            <person name="Land M."/>
            <person name="Hauser L."/>
            <person name="Markowitz V."/>
            <person name="Cheng J.-F."/>
            <person name="Hugenholtz P."/>
            <person name="Woyke T."/>
            <person name="Wu D."/>
            <person name="Tindall B."/>
            <person name="Brambilla E."/>
            <person name="Klenk H.-P."/>
            <person name="Eisen J.A."/>
        </authorList>
    </citation>
    <scope>NUCLEOTIDE SEQUENCE [LARGE SCALE GENOMIC DNA]</scope>
    <source>
        <strain evidence="2">DSM 18603</strain>
    </source>
</reference>
<sequence length="35" mass="3788">MEMAGPKDQKVVSDEQAIPGIFEPGKEAADQENDL</sequence>
<organism evidence="2 3">
    <name type="scientific">Mucilaginibacter paludis DSM 18603</name>
    <dbReference type="NCBI Taxonomy" id="714943"/>
    <lineage>
        <taxon>Bacteria</taxon>
        <taxon>Pseudomonadati</taxon>
        <taxon>Bacteroidota</taxon>
        <taxon>Sphingobacteriia</taxon>
        <taxon>Sphingobacteriales</taxon>
        <taxon>Sphingobacteriaceae</taxon>
        <taxon>Mucilaginibacter</taxon>
    </lineage>
</organism>
<protein>
    <submittedName>
        <fullName evidence="2">Uncharacterized protein</fullName>
    </submittedName>
</protein>
<gene>
    <name evidence="2" type="ORF">Mucpa_1874</name>
</gene>
<evidence type="ECO:0000256" key="1">
    <source>
        <dbReference type="SAM" id="MobiDB-lite"/>
    </source>
</evidence>